<sequence length="54" mass="6086">MHFGFRFVAARVDVGCRADQTIWLGKICGILAPGHPKLDIAIYRYIVPIVFIVK</sequence>
<organism evidence="1 2">
    <name type="scientific">Antricoccus suffuscus</name>
    <dbReference type="NCBI Taxonomy" id="1629062"/>
    <lineage>
        <taxon>Bacteria</taxon>
        <taxon>Bacillati</taxon>
        <taxon>Actinomycetota</taxon>
        <taxon>Actinomycetes</taxon>
        <taxon>Geodermatophilales</taxon>
        <taxon>Antricoccaceae</taxon>
        <taxon>Antricoccus</taxon>
    </lineage>
</organism>
<protein>
    <submittedName>
        <fullName evidence="1">Uncharacterized protein</fullName>
    </submittedName>
</protein>
<comment type="caution">
    <text evidence="1">The sequence shown here is derived from an EMBL/GenBank/DDBJ whole genome shotgun (WGS) entry which is preliminary data.</text>
</comment>
<gene>
    <name evidence="1" type="ORF">CLV47_11066</name>
</gene>
<dbReference type="EMBL" id="PVUE01000010">
    <property type="protein sequence ID" value="PRZ41339.1"/>
    <property type="molecule type" value="Genomic_DNA"/>
</dbReference>
<name>A0A2T0ZYA4_9ACTN</name>
<keyword evidence="2" id="KW-1185">Reference proteome</keyword>
<dbReference type="Proteomes" id="UP000237752">
    <property type="component" value="Unassembled WGS sequence"/>
</dbReference>
<evidence type="ECO:0000313" key="2">
    <source>
        <dbReference type="Proteomes" id="UP000237752"/>
    </source>
</evidence>
<reference evidence="1 2" key="1">
    <citation type="submission" date="2018-03" db="EMBL/GenBank/DDBJ databases">
        <title>Genomic Encyclopedia of Archaeal and Bacterial Type Strains, Phase II (KMG-II): from individual species to whole genera.</title>
        <authorList>
            <person name="Goeker M."/>
        </authorList>
    </citation>
    <scope>NUCLEOTIDE SEQUENCE [LARGE SCALE GENOMIC DNA]</scope>
    <source>
        <strain evidence="1 2">DSM 100065</strain>
    </source>
</reference>
<evidence type="ECO:0000313" key="1">
    <source>
        <dbReference type="EMBL" id="PRZ41339.1"/>
    </source>
</evidence>
<accession>A0A2T0ZYA4</accession>
<dbReference type="AlphaFoldDB" id="A0A2T0ZYA4"/>
<proteinExistence type="predicted"/>